<feature type="compositionally biased region" description="Pro residues" evidence="1">
    <location>
        <begin position="139"/>
        <end position="151"/>
    </location>
</feature>
<dbReference type="KEGG" id="psq:PUNSTDRAFT_138635"/>
<protein>
    <submittedName>
        <fullName evidence="2">Uncharacterized protein</fullName>
    </submittedName>
</protein>
<evidence type="ECO:0000313" key="2">
    <source>
        <dbReference type="EMBL" id="EIN04243.1"/>
    </source>
</evidence>
<dbReference type="HOGENOM" id="CLU_797254_0_0_1"/>
<dbReference type="Proteomes" id="UP000054196">
    <property type="component" value="Unassembled WGS sequence"/>
</dbReference>
<keyword evidence="3" id="KW-1185">Reference proteome</keyword>
<feature type="region of interest" description="Disordered" evidence="1">
    <location>
        <begin position="48"/>
        <end position="98"/>
    </location>
</feature>
<accession>R7S229</accession>
<proteinExistence type="predicted"/>
<evidence type="ECO:0000256" key="1">
    <source>
        <dbReference type="SAM" id="MobiDB-lite"/>
    </source>
</evidence>
<feature type="compositionally biased region" description="Basic and acidic residues" evidence="1">
    <location>
        <begin position="179"/>
        <end position="196"/>
    </location>
</feature>
<reference evidence="3" key="1">
    <citation type="journal article" date="2012" name="Science">
        <title>The Paleozoic origin of enzymatic lignin decomposition reconstructed from 31 fungal genomes.</title>
        <authorList>
            <person name="Floudas D."/>
            <person name="Binder M."/>
            <person name="Riley R."/>
            <person name="Barry K."/>
            <person name="Blanchette R.A."/>
            <person name="Henrissat B."/>
            <person name="Martinez A.T."/>
            <person name="Otillar R."/>
            <person name="Spatafora J.W."/>
            <person name="Yadav J.S."/>
            <person name="Aerts A."/>
            <person name="Benoit I."/>
            <person name="Boyd A."/>
            <person name="Carlson A."/>
            <person name="Copeland A."/>
            <person name="Coutinho P.M."/>
            <person name="de Vries R.P."/>
            <person name="Ferreira P."/>
            <person name="Findley K."/>
            <person name="Foster B."/>
            <person name="Gaskell J."/>
            <person name="Glotzer D."/>
            <person name="Gorecki P."/>
            <person name="Heitman J."/>
            <person name="Hesse C."/>
            <person name="Hori C."/>
            <person name="Igarashi K."/>
            <person name="Jurgens J.A."/>
            <person name="Kallen N."/>
            <person name="Kersten P."/>
            <person name="Kohler A."/>
            <person name="Kuees U."/>
            <person name="Kumar T.K.A."/>
            <person name="Kuo A."/>
            <person name="LaButti K."/>
            <person name="Larrondo L.F."/>
            <person name="Lindquist E."/>
            <person name="Ling A."/>
            <person name="Lombard V."/>
            <person name="Lucas S."/>
            <person name="Lundell T."/>
            <person name="Martin R."/>
            <person name="McLaughlin D.J."/>
            <person name="Morgenstern I."/>
            <person name="Morin E."/>
            <person name="Murat C."/>
            <person name="Nagy L.G."/>
            <person name="Nolan M."/>
            <person name="Ohm R.A."/>
            <person name="Patyshakuliyeva A."/>
            <person name="Rokas A."/>
            <person name="Ruiz-Duenas F.J."/>
            <person name="Sabat G."/>
            <person name="Salamov A."/>
            <person name="Samejima M."/>
            <person name="Schmutz J."/>
            <person name="Slot J.C."/>
            <person name="St John F."/>
            <person name="Stenlid J."/>
            <person name="Sun H."/>
            <person name="Sun S."/>
            <person name="Syed K."/>
            <person name="Tsang A."/>
            <person name="Wiebenga A."/>
            <person name="Young D."/>
            <person name="Pisabarro A."/>
            <person name="Eastwood D.C."/>
            <person name="Martin F."/>
            <person name="Cullen D."/>
            <person name="Grigoriev I.V."/>
            <person name="Hibbett D.S."/>
        </authorList>
    </citation>
    <scope>NUCLEOTIDE SEQUENCE [LARGE SCALE GENOMIC DNA]</scope>
    <source>
        <strain evidence="3">HHB-11173 SS5</strain>
    </source>
</reference>
<feature type="compositionally biased region" description="Polar residues" evidence="1">
    <location>
        <begin position="330"/>
        <end position="348"/>
    </location>
</feature>
<feature type="region of interest" description="Disordered" evidence="1">
    <location>
        <begin position="135"/>
        <end position="161"/>
    </location>
</feature>
<gene>
    <name evidence="2" type="ORF">PUNSTDRAFT_138635</name>
</gene>
<evidence type="ECO:0000313" key="3">
    <source>
        <dbReference type="Proteomes" id="UP000054196"/>
    </source>
</evidence>
<organism evidence="2 3">
    <name type="scientific">Punctularia strigosozonata (strain HHB-11173)</name>
    <name type="common">White-rot fungus</name>
    <dbReference type="NCBI Taxonomy" id="741275"/>
    <lineage>
        <taxon>Eukaryota</taxon>
        <taxon>Fungi</taxon>
        <taxon>Dikarya</taxon>
        <taxon>Basidiomycota</taxon>
        <taxon>Agaricomycotina</taxon>
        <taxon>Agaricomycetes</taxon>
        <taxon>Corticiales</taxon>
        <taxon>Punctulariaceae</taxon>
        <taxon>Punctularia</taxon>
    </lineage>
</organism>
<dbReference type="RefSeq" id="XP_007388386.1">
    <property type="nucleotide sequence ID" value="XM_007388324.1"/>
</dbReference>
<dbReference type="EMBL" id="JH687555">
    <property type="protein sequence ID" value="EIN04243.1"/>
    <property type="molecule type" value="Genomic_DNA"/>
</dbReference>
<feature type="region of interest" description="Disordered" evidence="1">
    <location>
        <begin position="173"/>
        <end position="196"/>
    </location>
</feature>
<feature type="compositionally biased region" description="Basic and acidic residues" evidence="1">
    <location>
        <begin position="246"/>
        <end position="259"/>
    </location>
</feature>
<name>R7S229_PUNST</name>
<sequence length="348" mass="37808">MNPRTTWHANPLSSTRPHGAVRISDMFDMLRACGLVAATASTHVPTPVTVMTPKTSPPPTAVGTPYGHPAPSPLAHAYHHVHDPDRDTSDADSLRTSYGFGPSPSASCASLTSLTTSASSRYSQSQSPLHTRSFVVKKPLPPTPTSAPPLAVPSSPSSTSLVSVFRTASLNRFRRSKSKAKERPKKEPATPEDTVRVDYPYIGAHLDRERSAVPPPPEHAYTHGLPDPHLPLPPHNVRWQLAHSPLDVRARPHRSRTDPDADPTPVTPPSEFSARFQAWGKARAHRAPATPEPLSPRREMSRSPLATLALEEEDRASREISPAPEADAPRSSTCSYSESDEQQTLRGR</sequence>
<dbReference type="AlphaFoldDB" id="R7S229"/>
<feature type="compositionally biased region" description="Basic and acidic residues" evidence="1">
    <location>
        <begin position="80"/>
        <end position="93"/>
    </location>
</feature>
<feature type="compositionally biased region" description="Low complexity" evidence="1">
    <location>
        <begin position="152"/>
        <end position="161"/>
    </location>
</feature>
<dbReference type="GeneID" id="18880125"/>
<feature type="region of interest" description="Disordered" evidence="1">
    <location>
        <begin position="209"/>
        <end position="348"/>
    </location>
</feature>